<dbReference type="Proteomes" id="UP000595437">
    <property type="component" value="Chromosome 8"/>
</dbReference>
<evidence type="ECO:0000313" key="1">
    <source>
        <dbReference type="EMBL" id="QQP51823.1"/>
    </source>
</evidence>
<dbReference type="AlphaFoldDB" id="A0A7T8HKP2"/>
<dbReference type="EMBL" id="CP045897">
    <property type="protein sequence ID" value="QQP51823.1"/>
    <property type="molecule type" value="Genomic_DNA"/>
</dbReference>
<reference evidence="2" key="1">
    <citation type="submission" date="2021-01" db="EMBL/GenBank/DDBJ databases">
        <title>Caligus Genome Assembly.</title>
        <authorList>
            <person name="Gallardo-Escarate C."/>
        </authorList>
    </citation>
    <scope>NUCLEOTIDE SEQUENCE [LARGE SCALE GENOMIC DNA]</scope>
</reference>
<proteinExistence type="predicted"/>
<gene>
    <name evidence="1" type="ORF">FKW44_013284</name>
</gene>
<name>A0A7T8HKP2_CALRO</name>
<evidence type="ECO:0000313" key="2">
    <source>
        <dbReference type="Proteomes" id="UP000595437"/>
    </source>
</evidence>
<sequence length="90" mass="10312">MEKSVKLTLNAVSLQDPKLEEVRLKTETDPVLLKLKEVIVDGFPEHKANLDTALRDYWGIRDKLSIFDGLYHVRLQQDCHPDIAAKTSPR</sequence>
<accession>A0A7T8HKP2</accession>
<keyword evidence="2" id="KW-1185">Reference proteome</keyword>
<dbReference type="OrthoDB" id="5986177at2759"/>
<organism evidence="1 2">
    <name type="scientific">Caligus rogercresseyi</name>
    <name type="common">Sea louse</name>
    <dbReference type="NCBI Taxonomy" id="217165"/>
    <lineage>
        <taxon>Eukaryota</taxon>
        <taxon>Metazoa</taxon>
        <taxon>Ecdysozoa</taxon>
        <taxon>Arthropoda</taxon>
        <taxon>Crustacea</taxon>
        <taxon>Multicrustacea</taxon>
        <taxon>Hexanauplia</taxon>
        <taxon>Copepoda</taxon>
        <taxon>Siphonostomatoida</taxon>
        <taxon>Caligidae</taxon>
        <taxon>Caligus</taxon>
    </lineage>
</organism>
<protein>
    <submittedName>
        <fullName evidence="1">Enzymatic polyprotein</fullName>
    </submittedName>
</protein>